<dbReference type="OrthoDB" id="9451547at2759"/>
<protein>
    <submittedName>
        <fullName evidence="4">Uncharacterized protein</fullName>
    </submittedName>
</protein>
<gene>
    <name evidence="4" type="ORF">M413DRAFT_445815</name>
</gene>
<keyword evidence="2" id="KW-1133">Transmembrane helix</keyword>
<name>A0A0C2YJ68_HEBCY</name>
<accession>A0A0C2YJ68</accession>
<dbReference type="EMBL" id="KN831781">
    <property type="protein sequence ID" value="KIM41082.1"/>
    <property type="molecule type" value="Genomic_DNA"/>
</dbReference>
<dbReference type="PANTHER" id="PTHR35043">
    <property type="entry name" value="TRANSCRIPTION FACTOR DOMAIN-CONTAINING PROTEIN"/>
    <property type="match status" value="1"/>
</dbReference>
<keyword evidence="2" id="KW-0812">Transmembrane</keyword>
<proteinExistence type="predicted"/>
<organism evidence="4 5">
    <name type="scientific">Hebeloma cylindrosporum</name>
    <dbReference type="NCBI Taxonomy" id="76867"/>
    <lineage>
        <taxon>Eukaryota</taxon>
        <taxon>Fungi</taxon>
        <taxon>Dikarya</taxon>
        <taxon>Basidiomycota</taxon>
        <taxon>Agaricomycotina</taxon>
        <taxon>Agaricomycetes</taxon>
        <taxon>Agaricomycetidae</taxon>
        <taxon>Agaricales</taxon>
        <taxon>Agaricineae</taxon>
        <taxon>Hymenogastraceae</taxon>
        <taxon>Hebeloma</taxon>
    </lineage>
</organism>
<dbReference type="Proteomes" id="UP000053424">
    <property type="component" value="Unassembled WGS sequence"/>
</dbReference>
<keyword evidence="3" id="KW-0732">Signal</keyword>
<evidence type="ECO:0000256" key="3">
    <source>
        <dbReference type="SAM" id="SignalP"/>
    </source>
</evidence>
<sequence length="209" mass="23678">MIFLALLYVCLFSASQNPFALPTDFRSPQNFPRNDLEAIFIREDESRFGSRSIYGILWSCLSTIFTCTWIVVHPNIPAPGDSQWAVLRRRIAIMGYVLLGPEMVIYWAWRQHSAARSFAKKHGENTGWTRVHAFFLIMGGFTLHEGGRPIRVLVAQELEELSQAGKVEWPTITEEEIADRSKGDFYPRRLSSSKRRGSSSNASLGVHTG</sequence>
<evidence type="ECO:0000256" key="1">
    <source>
        <dbReference type="SAM" id="MobiDB-lite"/>
    </source>
</evidence>
<keyword evidence="5" id="KW-1185">Reference proteome</keyword>
<dbReference type="STRING" id="686832.A0A0C2YJ68"/>
<feature type="region of interest" description="Disordered" evidence="1">
    <location>
        <begin position="183"/>
        <end position="209"/>
    </location>
</feature>
<evidence type="ECO:0000256" key="2">
    <source>
        <dbReference type="SAM" id="Phobius"/>
    </source>
</evidence>
<reference evidence="5" key="2">
    <citation type="submission" date="2015-01" db="EMBL/GenBank/DDBJ databases">
        <title>Evolutionary Origins and Diversification of the Mycorrhizal Mutualists.</title>
        <authorList>
            <consortium name="DOE Joint Genome Institute"/>
            <consortium name="Mycorrhizal Genomics Consortium"/>
            <person name="Kohler A."/>
            <person name="Kuo A."/>
            <person name="Nagy L.G."/>
            <person name="Floudas D."/>
            <person name="Copeland A."/>
            <person name="Barry K.W."/>
            <person name="Cichocki N."/>
            <person name="Veneault-Fourrey C."/>
            <person name="LaButti K."/>
            <person name="Lindquist E.A."/>
            <person name="Lipzen A."/>
            <person name="Lundell T."/>
            <person name="Morin E."/>
            <person name="Murat C."/>
            <person name="Riley R."/>
            <person name="Ohm R."/>
            <person name="Sun H."/>
            <person name="Tunlid A."/>
            <person name="Henrissat B."/>
            <person name="Grigoriev I.V."/>
            <person name="Hibbett D.S."/>
            <person name="Martin F."/>
        </authorList>
    </citation>
    <scope>NUCLEOTIDE SEQUENCE [LARGE SCALE GENOMIC DNA]</scope>
    <source>
        <strain evidence="5">h7</strain>
    </source>
</reference>
<dbReference type="PANTHER" id="PTHR35043:SF7">
    <property type="entry name" value="TRANSCRIPTION FACTOR DOMAIN-CONTAINING PROTEIN"/>
    <property type="match status" value="1"/>
</dbReference>
<evidence type="ECO:0000313" key="5">
    <source>
        <dbReference type="Proteomes" id="UP000053424"/>
    </source>
</evidence>
<dbReference type="HOGENOM" id="CLU_1315534_0_0_1"/>
<evidence type="ECO:0000313" key="4">
    <source>
        <dbReference type="EMBL" id="KIM41082.1"/>
    </source>
</evidence>
<keyword evidence="2" id="KW-0472">Membrane</keyword>
<feature type="signal peptide" evidence="3">
    <location>
        <begin position="1"/>
        <end position="15"/>
    </location>
</feature>
<feature type="chain" id="PRO_5012520128" evidence="3">
    <location>
        <begin position="16"/>
        <end position="209"/>
    </location>
</feature>
<dbReference type="AlphaFoldDB" id="A0A0C2YJ68"/>
<feature type="transmembrane region" description="Helical" evidence="2">
    <location>
        <begin position="52"/>
        <end position="71"/>
    </location>
</feature>
<reference evidence="4 5" key="1">
    <citation type="submission" date="2014-04" db="EMBL/GenBank/DDBJ databases">
        <authorList>
            <consortium name="DOE Joint Genome Institute"/>
            <person name="Kuo A."/>
            <person name="Gay G."/>
            <person name="Dore J."/>
            <person name="Kohler A."/>
            <person name="Nagy L.G."/>
            <person name="Floudas D."/>
            <person name="Copeland A."/>
            <person name="Barry K.W."/>
            <person name="Cichocki N."/>
            <person name="Veneault-Fourrey C."/>
            <person name="LaButti K."/>
            <person name="Lindquist E.A."/>
            <person name="Lipzen A."/>
            <person name="Lundell T."/>
            <person name="Morin E."/>
            <person name="Murat C."/>
            <person name="Sun H."/>
            <person name="Tunlid A."/>
            <person name="Henrissat B."/>
            <person name="Grigoriev I.V."/>
            <person name="Hibbett D.S."/>
            <person name="Martin F."/>
            <person name="Nordberg H.P."/>
            <person name="Cantor M.N."/>
            <person name="Hua S.X."/>
        </authorList>
    </citation>
    <scope>NUCLEOTIDE SEQUENCE [LARGE SCALE GENOMIC DNA]</scope>
    <source>
        <strain evidence="5">h7</strain>
    </source>
</reference>
<feature type="transmembrane region" description="Helical" evidence="2">
    <location>
        <begin position="91"/>
        <end position="109"/>
    </location>
</feature>